<dbReference type="InterPro" id="IPR007835">
    <property type="entry name" value="MOFRL"/>
</dbReference>
<dbReference type="PANTHER" id="PTHR12227">
    <property type="entry name" value="GLYCERATE KINASE"/>
    <property type="match status" value="1"/>
</dbReference>
<accession>A0A3D5QEM9</accession>
<protein>
    <recommendedName>
        <fullName evidence="1">MOFRL domain-containing protein</fullName>
    </recommendedName>
</protein>
<dbReference type="GO" id="GO:0008887">
    <property type="term" value="F:glycerate kinase activity"/>
    <property type="evidence" value="ECO:0007669"/>
    <property type="project" value="InterPro"/>
</dbReference>
<dbReference type="InterPro" id="IPR039760">
    <property type="entry name" value="MOFRL_protein"/>
</dbReference>
<comment type="caution">
    <text evidence="2">The sequence shown here is derived from an EMBL/GenBank/DDBJ whole genome shotgun (WGS) entry which is preliminary data.</text>
</comment>
<dbReference type="SUPFAM" id="SSF82544">
    <property type="entry name" value="GckA/TtuD-like"/>
    <property type="match status" value="1"/>
</dbReference>
<dbReference type="PANTHER" id="PTHR12227:SF0">
    <property type="entry name" value="GLYCERATE KINASE"/>
    <property type="match status" value="1"/>
</dbReference>
<dbReference type="Gene3D" id="3.40.1480.10">
    <property type="entry name" value="MOFRL domain"/>
    <property type="match status" value="1"/>
</dbReference>
<evidence type="ECO:0000313" key="2">
    <source>
        <dbReference type="EMBL" id="HCW94183.1"/>
    </source>
</evidence>
<dbReference type="EMBL" id="DPPF01000232">
    <property type="protein sequence ID" value="HCW94183.1"/>
    <property type="molecule type" value="Genomic_DNA"/>
</dbReference>
<dbReference type="Proteomes" id="UP000262325">
    <property type="component" value="Unassembled WGS sequence"/>
</dbReference>
<evidence type="ECO:0000259" key="1">
    <source>
        <dbReference type="Pfam" id="PF05161"/>
    </source>
</evidence>
<dbReference type="AlphaFoldDB" id="A0A3D5QEM9"/>
<feature type="domain" description="MOFRL" evidence="1">
    <location>
        <begin position="5"/>
        <end position="72"/>
    </location>
</feature>
<sequence length="79" mass="8032">MSGLGNVSLGCIGTDGIDGNSDAAGAVVTPNLLDDVSVDELKSYLRNNDSNTILTKLDSIIKTGNTGTNVCDVYVGLVG</sequence>
<dbReference type="InterPro" id="IPR037035">
    <property type="entry name" value="GK-like_C_sf"/>
</dbReference>
<gene>
    <name evidence="2" type="ORF">DHM44_10945</name>
</gene>
<dbReference type="GO" id="GO:0005737">
    <property type="term" value="C:cytoplasm"/>
    <property type="evidence" value="ECO:0007669"/>
    <property type="project" value="TreeGrafter"/>
</dbReference>
<reference evidence="2 3" key="1">
    <citation type="journal article" date="2018" name="Nat. Biotechnol.">
        <title>A standardized bacterial taxonomy based on genome phylogeny substantially revises the tree of life.</title>
        <authorList>
            <person name="Parks D.H."/>
            <person name="Chuvochina M."/>
            <person name="Waite D.W."/>
            <person name="Rinke C."/>
            <person name="Skarshewski A."/>
            <person name="Chaumeil P.A."/>
            <person name="Hugenholtz P."/>
        </authorList>
    </citation>
    <scope>NUCLEOTIDE SEQUENCE [LARGE SCALE GENOMIC DNA]</scope>
    <source>
        <strain evidence="2">UBA8672</strain>
    </source>
</reference>
<name>A0A3D5QEM9_FLESI</name>
<dbReference type="Pfam" id="PF05161">
    <property type="entry name" value="MOFRL"/>
    <property type="match status" value="1"/>
</dbReference>
<organism evidence="2 3">
    <name type="scientific">Flexistipes sinusarabici</name>
    <dbReference type="NCBI Taxonomy" id="2352"/>
    <lineage>
        <taxon>Bacteria</taxon>
        <taxon>Pseudomonadati</taxon>
        <taxon>Deferribacterota</taxon>
        <taxon>Deferribacteres</taxon>
        <taxon>Deferribacterales</taxon>
        <taxon>Flexistipitaceae</taxon>
        <taxon>Flexistipes</taxon>
    </lineage>
</organism>
<proteinExistence type="predicted"/>
<evidence type="ECO:0000313" key="3">
    <source>
        <dbReference type="Proteomes" id="UP000262325"/>
    </source>
</evidence>